<proteinExistence type="predicted"/>
<accession>A0AAN7Q8Z4</accession>
<sequence>MPEQDFGNDLNFQSFETAPSQQYGQSIYGENPYLNLSSGEYGQGSAYVSDSKGFSANEFDDEPPLLEELGINPDFIIQKVEFYFFSRFFLTSFLLYQILLLK</sequence>
<evidence type="ECO:0000313" key="1">
    <source>
        <dbReference type="EMBL" id="KAK4886552.1"/>
    </source>
</evidence>
<protein>
    <submittedName>
        <fullName evidence="1">Uncharacterized protein</fullName>
    </submittedName>
</protein>
<organism evidence="1 2">
    <name type="scientific">Aquatica leii</name>
    <dbReference type="NCBI Taxonomy" id="1421715"/>
    <lineage>
        <taxon>Eukaryota</taxon>
        <taxon>Metazoa</taxon>
        <taxon>Ecdysozoa</taxon>
        <taxon>Arthropoda</taxon>
        <taxon>Hexapoda</taxon>
        <taxon>Insecta</taxon>
        <taxon>Pterygota</taxon>
        <taxon>Neoptera</taxon>
        <taxon>Endopterygota</taxon>
        <taxon>Coleoptera</taxon>
        <taxon>Polyphaga</taxon>
        <taxon>Elateriformia</taxon>
        <taxon>Elateroidea</taxon>
        <taxon>Lampyridae</taxon>
        <taxon>Luciolinae</taxon>
        <taxon>Aquatica</taxon>
    </lineage>
</organism>
<dbReference type="AlphaFoldDB" id="A0AAN7Q8Z4"/>
<comment type="caution">
    <text evidence="1">The sequence shown here is derived from an EMBL/GenBank/DDBJ whole genome shotgun (WGS) entry which is preliminary data.</text>
</comment>
<gene>
    <name evidence="1" type="ORF">RN001_002823</name>
</gene>
<name>A0AAN7Q8Z4_9COLE</name>
<dbReference type="EMBL" id="JARPUR010000001">
    <property type="protein sequence ID" value="KAK4886552.1"/>
    <property type="molecule type" value="Genomic_DNA"/>
</dbReference>
<keyword evidence="2" id="KW-1185">Reference proteome</keyword>
<dbReference type="Proteomes" id="UP001353858">
    <property type="component" value="Unassembled WGS sequence"/>
</dbReference>
<evidence type="ECO:0000313" key="2">
    <source>
        <dbReference type="Proteomes" id="UP001353858"/>
    </source>
</evidence>
<reference evidence="2" key="1">
    <citation type="submission" date="2023-01" db="EMBL/GenBank/DDBJ databases">
        <title>Key to firefly adult light organ development and bioluminescence: homeobox transcription factors regulate luciferase expression and transportation to peroxisome.</title>
        <authorList>
            <person name="Fu X."/>
        </authorList>
    </citation>
    <scope>NUCLEOTIDE SEQUENCE [LARGE SCALE GENOMIC DNA]</scope>
</reference>